<feature type="signal peptide" evidence="5">
    <location>
        <begin position="1"/>
        <end position="19"/>
    </location>
</feature>
<dbReference type="AlphaFoldDB" id="A0A1W6BZB3"/>
<dbReference type="InterPro" id="IPR044084">
    <property type="entry name" value="AvModA-like_subst-bd"/>
</dbReference>
<evidence type="ECO:0000256" key="1">
    <source>
        <dbReference type="ARBA" id="ARBA00009175"/>
    </source>
</evidence>
<dbReference type="NCBIfam" id="TIGR01256">
    <property type="entry name" value="modA"/>
    <property type="match status" value="1"/>
</dbReference>
<proteinExistence type="inferred from homology"/>
<dbReference type="PANTHER" id="PTHR30632:SF14">
    <property type="entry name" value="TUNGSTATE_MOLYBDATE_CHROMATE-BINDING PROTEIN MODA"/>
    <property type="match status" value="1"/>
</dbReference>
<dbReference type="InterPro" id="IPR005950">
    <property type="entry name" value="ModA"/>
</dbReference>
<dbReference type="eggNOG" id="COG0725">
    <property type="taxonomic scope" value="Bacteria"/>
</dbReference>
<dbReference type="GO" id="GO:0046872">
    <property type="term" value="F:metal ion binding"/>
    <property type="evidence" value="ECO:0007669"/>
    <property type="project" value="UniProtKB-KW"/>
</dbReference>
<evidence type="ECO:0000313" key="6">
    <source>
        <dbReference type="EMBL" id="ARJ57395.1"/>
    </source>
</evidence>
<dbReference type="SUPFAM" id="SSF53850">
    <property type="entry name" value="Periplasmic binding protein-like II"/>
    <property type="match status" value="1"/>
</dbReference>
<dbReference type="OrthoDB" id="9785015at2"/>
<feature type="binding site" evidence="4">
    <location>
        <position position="57"/>
    </location>
    <ligand>
        <name>molybdate</name>
        <dbReference type="ChEBI" id="CHEBI:36264"/>
    </ligand>
</feature>
<keyword evidence="2 4" id="KW-0479">Metal-binding</keyword>
<dbReference type="RefSeq" id="WP_027305353.1">
    <property type="nucleotide sequence ID" value="NZ_CP020867.1"/>
</dbReference>
<evidence type="ECO:0000256" key="4">
    <source>
        <dbReference type="PIRSR" id="PIRSR004846-1"/>
    </source>
</evidence>
<feature type="binding site" evidence="4">
    <location>
        <position position="29"/>
    </location>
    <ligand>
        <name>molybdate</name>
        <dbReference type="ChEBI" id="CHEBI:36264"/>
    </ligand>
</feature>
<comment type="similarity">
    <text evidence="1">Belongs to the bacterial solute-binding protein ModA family.</text>
</comment>
<gene>
    <name evidence="6" type="primary">modA</name>
    <name evidence="6" type="ORF">CCUN_1830</name>
</gene>
<dbReference type="PIRSF" id="PIRSF004846">
    <property type="entry name" value="ModA"/>
    <property type="match status" value="1"/>
</dbReference>
<dbReference type="Gene3D" id="3.40.190.10">
    <property type="entry name" value="Periplasmic binding protein-like II"/>
    <property type="match status" value="2"/>
</dbReference>
<organism evidence="6 7">
    <name type="scientific">Campylobacter cuniculorum DSM 23162 = LMG 24588</name>
    <dbReference type="NCBI Taxonomy" id="1121267"/>
    <lineage>
        <taxon>Bacteria</taxon>
        <taxon>Pseudomonadati</taxon>
        <taxon>Campylobacterota</taxon>
        <taxon>Epsilonproteobacteria</taxon>
        <taxon>Campylobacterales</taxon>
        <taxon>Campylobacteraceae</taxon>
        <taxon>Campylobacter</taxon>
    </lineage>
</organism>
<keyword evidence="3 5" id="KW-0732">Signal</keyword>
<dbReference type="STRING" id="1121267.CCUN_1830"/>
<evidence type="ECO:0000256" key="5">
    <source>
        <dbReference type="SAM" id="SignalP"/>
    </source>
</evidence>
<dbReference type="GO" id="GO:0030973">
    <property type="term" value="F:molybdate ion binding"/>
    <property type="evidence" value="ECO:0007669"/>
    <property type="project" value="InterPro"/>
</dbReference>
<dbReference type="KEGG" id="ccun:CCUN_1830"/>
<dbReference type="PANTHER" id="PTHR30632">
    <property type="entry name" value="MOLYBDATE-BINDING PERIPLASMIC PROTEIN"/>
    <property type="match status" value="1"/>
</dbReference>
<dbReference type="CDD" id="cd13539">
    <property type="entry name" value="PBP2_AvModA"/>
    <property type="match status" value="1"/>
</dbReference>
<protein>
    <submittedName>
        <fullName evidence="6">Molybdenum ABC transporter ModABC, periplasmic molybdate-binding protein</fullName>
    </submittedName>
</protein>
<evidence type="ECO:0000256" key="2">
    <source>
        <dbReference type="ARBA" id="ARBA00022723"/>
    </source>
</evidence>
<dbReference type="GO" id="GO:0015689">
    <property type="term" value="P:molybdate ion transport"/>
    <property type="evidence" value="ECO:0007669"/>
    <property type="project" value="InterPro"/>
</dbReference>
<dbReference type="Pfam" id="PF13531">
    <property type="entry name" value="SBP_bac_11"/>
    <property type="match status" value="1"/>
</dbReference>
<dbReference type="Proteomes" id="UP000192902">
    <property type="component" value="Chromosome"/>
</dbReference>
<dbReference type="InterPro" id="IPR050682">
    <property type="entry name" value="ModA/WtpA"/>
</dbReference>
<name>A0A1W6BZB3_9BACT</name>
<evidence type="ECO:0000313" key="7">
    <source>
        <dbReference type="Proteomes" id="UP000192902"/>
    </source>
</evidence>
<feature type="chain" id="PRO_5010882111" evidence="5">
    <location>
        <begin position="20"/>
        <end position="249"/>
    </location>
</feature>
<reference evidence="6 7" key="1">
    <citation type="submission" date="2017-04" db="EMBL/GenBank/DDBJ databases">
        <title>Complete genome sequence of the Campylobacter cuniculorum type strain LMG24588.</title>
        <authorList>
            <person name="Miller W.G."/>
            <person name="Yee E."/>
            <person name="Revez J."/>
            <person name="Bono J.L."/>
            <person name="Rossi M."/>
        </authorList>
    </citation>
    <scope>NUCLEOTIDE SEQUENCE [LARGE SCALE GENOMIC DNA]</scope>
    <source>
        <strain evidence="6 7">LMG 24588</strain>
    </source>
</reference>
<evidence type="ECO:0000256" key="3">
    <source>
        <dbReference type="ARBA" id="ARBA00022729"/>
    </source>
</evidence>
<dbReference type="EMBL" id="CP020867">
    <property type="protein sequence ID" value="ARJ57395.1"/>
    <property type="molecule type" value="Genomic_DNA"/>
</dbReference>
<sequence>MKNIFVFFAILFFSLNLHAEKISVFVASSASKAMSEVRDEFIKTHPKDEIELVFGASGKHYQLLKEGREFDLFFSADAKYAEQISKDSNAISEPKVYALGVVALYALEDKFLENGIEGLAEKSEQIKHLSIANPKVAPYGEAAEEVLHNLKIYDIFKDKIVLGDNISQPVLHVDSAAAEVGIVAYSLVSAVNKPKGKAVIIDDKLFKPLEQSFVITKYAKGKELAKEFADFVVSEEGKKIIKKYGFNTP</sequence>
<keyword evidence="4" id="KW-0500">Molybdenum</keyword>
<accession>A0A1W6BZB3</accession>
<feature type="binding site" evidence="4">
    <location>
        <position position="166"/>
    </location>
    <ligand>
        <name>molybdate</name>
        <dbReference type="ChEBI" id="CHEBI:36264"/>
    </ligand>
</feature>